<reference evidence="4" key="1">
    <citation type="journal article" date="2023" name="Plant J.">
        <title>The genome of the king protea, Protea cynaroides.</title>
        <authorList>
            <person name="Chang J."/>
            <person name="Duong T.A."/>
            <person name="Schoeman C."/>
            <person name="Ma X."/>
            <person name="Roodt D."/>
            <person name="Barker N."/>
            <person name="Li Z."/>
            <person name="Van de Peer Y."/>
            <person name="Mizrachi E."/>
        </authorList>
    </citation>
    <scope>NUCLEOTIDE SEQUENCE</scope>
    <source>
        <tissue evidence="4">Young leaves</tissue>
    </source>
</reference>
<feature type="compositionally biased region" description="Basic residues" evidence="2">
    <location>
        <begin position="72"/>
        <end position="83"/>
    </location>
</feature>
<organism evidence="4 5">
    <name type="scientific">Protea cynaroides</name>
    <dbReference type="NCBI Taxonomy" id="273540"/>
    <lineage>
        <taxon>Eukaryota</taxon>
        <taxon>Viridiplantae</taxon>
        <taxon>Streptophyta</taxon>
        <taxon>Embryophyta</taxon>
        <taxon>Tracheophyta</taxon>
        <taxon>Spermatophyta</taxon>
        <taxon>Magnoliopsida</taxon>
        <taxon>Proteales</taxon>
        <taxon>Proteaceae</taxon>
        <taxon>Protea</taxon>
    </lineage>
</organism>
<keyword evidence="1" id="KW-0863">Zinc-finger</keyword>
<sequence>MEESSTPVKPSSSDDASADEPSDHRNGSVLKLFGYPVTENGEIPVTAENRKFECQYCRRKFANSQALGGHQNAHKKERQRAKRAQFQSSRRFNPPILSPHAARPDCFIYSGGGAATRFHSPGEYHPPPRPPPVMLPSPHPRFPSWFYVARPATFPVAPEVGPSGGTTTPSLTQFSGRVISEAVDAGVDLHLSLAPSWNS</sequence>
<evidence type="ECO:0000256" key="2">
    <source>
        <dbReference type="SAM" id="MobiDB-lite"/>
    </source>
</evidence>
<dbReference type="Proteomes" id="UP001141806">
    <property type="component" value="Unassembled WGS sequence"/>
</dbReference>
<dbReference type="OrthoDB" id="772256at2759"/>
<keyword evidence="5" id="KW-1185">Reference proteome</keyword>
<dbReference type="Gene3D" id="3.30.160.60">
    <property type="entry name" value="Classic Zinc Finger"/>
    <property type="match status" value="1"/>
</dbReference>
<dbReference type="InterPro" id="IPR013087">
    <property type="entry name" value="Znf_C2H2_type"/>
</dbReference>
<dbReference type="InterPro" id="IPR044299">
    <property type="entry name" value="GIS3/ZFP5/ZFP6"/>
</dbReference>
<dbReference type="FunFam" id="3.30.160.60:FF:002829">
    <property type="entry name" value="Zinc finger protein 6"/>
    <property type="match status" value="1"/>
</dbReference>
<evidence type="ECO:0000256" key="1">
    <source>
        <dbReference type="PROSITE-ProRule" id="PRU00042"/>
    </source>
</evidence>
<evidence type="ECO:0000313" key="4">
    <source>
        <dbReference type="EMBL" id="KAJ4967881.1"/>
    </source>
</evidence>
<dbReference type="GO" id="GO:0000976">
    <property type="term" value="F:transcription cis-regulatory region binding"/>
    <property type="evidence" value="ECO:0007669"/>
    <property type="project" value="TreeGrafter"/>
</dbReference>
<dbReference type="GO" id="GO:0003700">
    <property type="term" value="F:DNA-binding transcription factor activity"/>
    <property type="evidence" value="ECO:0007669"/>
    <property type="project" value="TreeGrafter"/>
</dbReference>
<evidence type="ECO:0000313" key="5">
    <source>
        <dbReference type="Proteomes" id="UP001141806"/>
    </source>
</evidence>
<dbReference type="PANTHER" id="PTHR46353">
    <property type="entry name" value="ZINC FINGER PROTEIN 5"/>
    <property type="match status" value="1"/>
</dbReference>
<feature type="region of interest" description="Disordered" evidence="2">
    <location>
        <begin position="66"/>
        <end position="86"/>
    </location>
</feature>
<dbReference type="InterPro" id="IPR036236">
    <property type="entry name" value="Znf_C2H2_sf"/>
</dbReference>
<dbReference type="SUPFAM" id="SSF57667">
    <property type="entry name" value="beta-beta-alpha zinc fingers"/>
    <property type="match status" value="1"/>
</dbReference>
<protein>
    <recommendedName>
        <fullName evidence="3">C2H2-type domain-containing protein</fullName>
    </recommendedName>
</protein>
<dbReference type="PANTHER" id="PTHR46353:SF23">
    <property type="entry name" value="C2H2 ZINC FINGER-CONTAINING PROTEIN-RELATED"/>
    <property type="match status" value="1"/>
</dbReference>
<comment type="caution">
    <text evidence="4">The sequence shown here is derived from an EMBL/GenBank/DDBJ whole genome shotgun (WGS) entry which is preliminary data.</text>
</comment>
<feature type="region of interest" description="Disordered" evidence="2">
    <location>
        <begin position="1"/>
        <end position="29"/>
    </location>
</feature>
<name>A0A9Q0KCL0_9MAGN</name>
<dbReference type="PROSITE" id="PS50157">
    <property type="entry name" value="ZINC_FINGER_C2H2_2"/>
    <property type="match status" value="1"/>
</dbReference>
<feature type="domain" description="C2H2-type" evidence="3">
    <location>
        <begin position="52"/>
        <end position="79"/>
    </location>
</feature>
<gene>
    <name evidence="4" type="ORF">NE237_014582</name>
</gene>
<dbReference type="EMBL" id="JAMYWD010000006">
    <property type="protein sequence ID" value="KAJ4967881.1"/>
    <property type="molecule type" value="Genomic_DNA"/>
</dbReference>
<dbReference type="PROSITE" id="PS00028">
    <property type="entry name" value="ZINC_FINGER_C2H2_1"/>
    <property type="match status" value="1"/>
</dbReference>
<dbReference type="GO" id="GO:0005634">
    <property type="term" value="C:nucleus"/>
    <property type="evidence" value="ECO:0007669"/>
    <property type="project" value="TreeGrafter"/>
</dbReference>
<dbReference type="AlphaFoldDB" id="A0A9Q0KCL0"/>
<evidence type="ECO:0000259" key="3">
    <source>
        <dbReference type="PROSITE" id="PS50157"/>
    </source>
</evidence>
<keyword evidence="1" id="KW-0479">Metal-binding</keyword>
<proteinExistence type="predicted"/>
<accession>A0A9Q0KCL0</accession>
<dbReference type="GO" id="GO:0009736">
    <property type="term" value="P:cytokinin-activated signaling pathway"/>
    <property type="evidence" value="ECO:0007669"/>
    <property type="project" value="TreeGrafter"/>
</dbReference>
<keyword evidence="1" id="KW-0862">Zinc</keyword>
<dbReference type="GO" id="GO:0008270">
    <property type="term" value="F:zinc ion binding"/>
    <property type="evidence" value="ECO:0007669"/>
    <property type="project" value="UniProtKB-KW"/>
</dbReference>
<dbReference type="GO" id="GO:0010090">
    <property type="term" value="P:trichome morphogenesis"/>
    <property type="evidence" value="ECO:0007669"/>
    <property type="project" value="InterPro"/>
</dbReference>
<dbReference type="GO" id="GO:0009740">
    <property type="term" value="P:gibberellic acid mediated signaling pathway"/>
    <property type="evidence" value="ECO:0007669"/>
    <property type="project" value="TreeGrafter"/>
</dbReference>